<sequence length="57" mass="6793">AFSNVISSYCRYRVLIEHFISHYSSNYEKIDSTITKQQNIHPHTTLSHQQYRHCPLV</sequence>
<organism evidence="1 2">
    <name type="scientific">Diploptera punctata</name>
    <name type="common">Pacific beetle cockroach</name>
    <dbReference type="NCBI Taxonomy" id="6984"/>
    <lineage>
        <taxon>Eukaryota</taxon>
        <taxon>Metazoa</taxon>
        <taxon>Ecdysozoa</taxon>
        <taxon>Arthropoda</taxon>
        <taxon>Hexapoda</taxon>
        <taxon>Insecta</taxon>
        <taxon>Pterygota</taxon>
        <taxon>Neoptera</taxon>
        <taxon>Polyneoptera</taxon>
        <taxon>Dictyoptera</taxon>
        <taxon>Blattodea</taxon>
        <taxon>Blaberoidea</taxon>
        <taxon>Blaberidae</taxon>
        <taxon>Diplopterinae</taxon>
        <taxon>Diploptera</taxon>
    </lineage>
</organism>
<proteinExistence type="predicted"/>
<dbReference type="AlphaFoldDB" id="A0AAD8AKV8"/>
<evidence type="ECO:0000313" key="1">
    <source>
        <dbReference type="EMBL" id="KAJ9599573.1"/>
    </source>
</evidence>
<dbReference type="Proteomes" id="UP001233999">
    <property type="component" value="Unassembled WGS sequence"/>
</dbReference>
<reference evidence="1" key="2">
    <citation type="submission" date="2023-05" db="EMBL/GenBank/DDBJ databases">
        <authorList>
            <person name="Fouks B."/>
        </authorList>
    </citation>
    <scope>NUCLEOTIDE SEQUENCE</scope>
    <source>
        <strain evidence="1">Stay&amp;Tobe</strain>
        <tissue evidence="1">Testes</tissue>
    </source>
</reference>
<gene>
    <name evidence="1" type="ORF">L9F63_009947</name>
</gene>
<dbReference type="EMBL" id="JASPKZ010000798">
    <property type="protein sequence ID" value="KAJ9599573.1"/>
    <property type="molecule type" value="Genomic_DNA"/>
</dbReference>
<feature type="non-terminal residue" evidence="1">
    <location>
        <position position="57"/>
    </location>
</feature>
<accession>A0AAD8AKV8</accession>
<feature type="non-terminal residue" evidence="1">
    <location>
        <position position="1"/>
    </location>
</feature>
<evidence type="ECO:0000313" key="2">
    <source>
        <dbReference type="Proteomes" id="UP001233999"/>
    </source>
</evidence>
<protein>
    <submittedName>
        <fullName evidence="1">Uncharacterized protein</fullName>
    </submittedName>
</protein>
<reference evidence="1" key="1">
    <citation type="journal article" date="2023" name="IScience">
        <title>Live-bearing cockroach genome reveals convergent evolutionary mechanisms linked to viviparity in insects and beyond.</title>
        <authorList>
            <person name="Fouks B."/>
            <person name="Harrison M.C."/>
            <person name="Mikhailova A.A."/>
            <person name="Marchal E."/>
            <person name="English S."/>
            <person name="Carruthers M."/>
            <person name="Jennings E.C."/>
            <person name="Chiamaka E.L."/>
            <person name="Frigard R.A."/>
            <person name="Pippel M."/>
            <person name="Attardo G.M."/>
            <person name="Benoit J.B."/>
            <person name="Bornberg-Bauer E."/>
            <person name="Tobe S.S."/>
        </authorList>
    </citation>
    <scope>NUCLEOTIDE SEQUENCE</scope>
    <source>
        <strain evidence="1">Stay&amp;Tobe</strain>
    </source>
</reference>
<keyword evidence="2" id="KW-1185">Reference proteome</keyword>
<name>A0AAD8AKV8_DIPPU</name>
<comment type="caution">
    <text evidence="1">The sequence shown here is derived from an EMBL/GenBank/DDBJ whole genome shotgun (WGS) entry which is preliminary data.</text>
</comment>